<evidence type="ECO:0000313" key="1">
    <source>
        <dbReference type="EMBL" id="RSL43477.1"/>
    </source>
</evidence>
<dbReference type="AlphaFoldDB" id="A0A428NRV4"/>
<reference evidence="1 2" key="1">
    <citation type="submission" date="2017-06" db="EMBL/GenBank/DDBJ databases">
        <title>Comparative genomic analysis of Ambrosia Fusariam Clade fungi.</title>
        <authorList>
            <person name="Stajich J.E."/>
            <person name="Carrillo J."/>
            <person name="Kijimoto T."/>
            <person name="Eskalen A."/>
            <person name="O'Donnell K."/>
            <person name="Kasson M."/>
        </authorList>
    </citation>
    <scope>NUCLEOTIDE SEQUENCE [LARGE SCALE GENOMIC DNA]</scope>
    <source>
        <strain evidence="1 2">NRRL62584</strain>
    </source>
</reference>
<name>A0A428NRV4_9HYPO</name>
<protein>
    <submittedName>
        <fullName evidence="1">Uncharacterized protein</fullName>
    </submittedName>
</protein>
<accession>A0A428NRV4</accession>
<organism evidence="1 2">
    <name type="scientific">Fusarium duplospermum</name>
    <dbReference type="NCBI Taxonomy" id="1325734"/>
    <lineage>
        <taxon>Eukaryota</taxon>
        <taxon>Fungi</taxon>
        <taxon>Dikarya</taxon>
        <taxon>Ascomycota</taxon>
        <taxon>Pezizomycotina</taxon>
        <taxon>Sordariomycetes</taxon>
        <taxon>Hypocreomycetidae</taxon>
        <taxon>Hypocreales</taxon>
        <taxon>Nectriaceae</taxon>
        <taxon>Fusarium</taxon>
        <taxon>Fusarium solani species complex</taxon>
    </lineage>
</organism>
<dbReference type="EMBL" id="NKCI01000323">
    <property type="protein sequence ID" value="RSL43477.1"/>
    <property type="molecule type" value="Genomic_DNA"/>
</dbReference>
<sequence length="88" mass="9820">MLPRYAAGTGVGVWVTLPERMNTLGLHGRMKQCKEAPAPATGRPQFLCGPRHLLTALVLALVHLSMLSRRRQDQTWSDLVRPLQRSTC</sequence>
<keyword evidence="2" id="KW-1185">Reference proteome</keyword>
<dbReference type="Proteomes" id="UP000288168">
    <property type="component" value="Unassembled WGS sequence"/>
</dbReference>
<evidence type="ECO:0000313" key="2">
    <source>
        <dbReference type="Proteomes" id="UP000288168"/>
    </source>
</evidence>
<proteinExistence type="predicted"/>
<comment type="caution">
    <text evidence="1">The sequence shown here is derived from an EMBL/GenBank/DDBJ whole genome shotgun (WGS) entry which is preliminary data.</text>
</comment>
<gene>
    <name evidence="1" type="ORF">CEP54_015072</name>
</gene>